<evidence type="ECO:0000256" key="1">
    <source>
        <dbReference type="SAM" id="MobiDB-lite"/>
    </source>
</evidence>
<accession>A0ABS7TNF7</accession>
<keyword evidence="4" id="KW-1185">Reference proteome</keyword>
<dbReference type="Proteomes" id="UP001139031">
    <property type="component" value="Unassembled WGS sequence"/>
</dbReference>
<feature type="transmembrane region" description="Helical" evidence="2">
    <location>
        <begin position="12"/>
        <end position="33"/>
    </location>
</feature>
<keyword evidence="2" id="KW-0812">Transmembrane</keyword>
<evidence type="ECO:0000256" key="2">
    <source>
        <dbReference type="SAM" id="Phobius"/>
    </source>
</evidence>
<feature type="region of interest" description="Disordered" evidence="1">
    <location>
        <begin position="187"/>
        <end position="221"/>
    </location>
</feature>
<name>A0ABS7TNF7_9BACT</name>
<dbReference type="EMBL" id="JAIRAU010000008">
    <property type="protein sequence ID" value="MBZ5709752.1"/>
    <property type="molecule type" value="Genomic_DNA"/>
</dbReference>
<gene>
    <name evidence="3" type="ORF">K7C98_10850</name>
</gene>
<dbReference type="RefSeq" id="WP_224191518.1">
    <property type="nucleotide sequence ID" value="NZ_JAIRAU010000008.1"/>
</dbReference>
<evidence type="ECO:0000313" key="3">
    <source>
        <dbReference type="EMBL" id="MBZ5709752.1"/>
    </source>
</evidence>
<organism evidence="3 4">
    <name type="scientific">Nannocystis pusilla</name>
    <dbReference type="NCBI Taxonomy" id="889268"/>
    <lineage>
        <taxon>Bacteria</taxon>
        <taxon>Pseudomonadati</taxon>
        <taxon>Myxococcota</taxon>
        <taxon>Polyangia</taxon>
        <taxon>Nannocystales</taxon>
        <taxon>Nannocystaceae</taxon>
        <taxon>Nannocystis</taxon>
    </lineage>
</organism>
<proteinExistence type="predicted"/>
<comment type="caution">
    <text evidence="3">The sequence shown here is derived from an EMBL/GenBank/DDBJ whole genome shotgun (WGS) entry which is preliminary data.</text>
</comment>
<sequence length="221" mass="24464">MGFLPTSQFWHHAALTPISIVFWVGAAVVFTFFDFFALVWWQQSLVWMVFWWVWAGLVERYTRRYLARRRMRALAGPRTDPPEGLEDATVVAPPSGLTPVPEPPDLPSHAYAPSRTPGSRLVLVQRVESWDLAYERLFGRGAGAAQFAFNLAFGLAIFYPSWIVKLLGILSLLGAARCVGSWERRSLGREQGALPPSSRPGRPTNPSSSGTGAAEPPGRRA</sequence>
<reference evidence="3" key="1">
    <citation type="submission" date="2021-08" db="EMBL/GenBank/DDBJ databases">
        <authorList>
            <person name="Stevens D.C."/>
        </authorList>
    </citation>
    <scope>NUCLEOTIDE SEQUENCE</scope>
    <source>
        <strain evidence="3">DSM 53165</strain>
    </source>
</reference>
<keyword evidence="2" id="KW-0472">Membrane</keyword>
<feature type="transmembrane region" description="Helical" evidence="2">
    <location>
        <begin position="137"/>
        <end position="156"/>
    </location>
</feature>
<evidence type="ECO:0000313" key="4">
    <source>
        <dbReference type="Proteomes" id="UP001139031"/>
    </source>
</evidence>
<protein>
    <submittedName>
        <fullName evidence="3">Uncharacterized protein</fullName>
    </submittedName>
</protein>
<keyword evidence="2" id="KW-1133">Transmembrane helix</keyword>
<feature type="transmembrane region" description="Helical" evidence="2">
    <location>
        <begin position="45"/>
        <end position="62"/>
    </location>
</feature>